<name>A0A917D1Y1_9BACL</name>
<keyword evidence="4" id="KW-1185">Reference proteome</keyword>
<reference evidence="3" key="1">
    <citation type="journal article" date="2014" name="Int. J. Syst. Evol. Microbiol.">
        <title>Complete genome sequence of Corynebacterium casei LMG S-19264T (=DSM 44701T), isolated from a smear-ripened cheese.</title>
        <authorList>
            <consortium name="US DOE Joint Genome Institute (JGI-PGF)"/>
            <person name="Walter F."/>
            <person name="Albersmeier A."/>
            <person name="Kalinowski J."/>
            <person name="Ruckert C."/>
        </authorList>
    </citation>
    <scope>NUCLEOTIDE SEQUENCE</scope>
    <source>
        <strain evidence="3">CGMCC 1.12987</strain>
    </source>
</reference>
<evidence type="ECO:0000256" key="1">
    <source>
        <dbReference type="SAM" id="MobiDB-lite"/>
    </source>
</evidence>
<organism evidence="3 4">
    <name type="scientific">Paenibacillus abyssi</name>
    <dbReference type="NCBI Taxonomy" id="1340531"/>
    <lineage>
        <taxon>Bacteria</taxon>
        <taxon>Bacillati</taxon>
        <taxon>Bacillota</taxon>
        <taxon>Bacilli</taxon>
        <taxon>Bacillales</taxon>
        <taxon>Paenibacillaceae</taxon>
        <taxon>Paenibacillus</taxon>
    </lineage>
</organism>
<evidence type="ECO:0000313" key="3">
    <source>
        <dbReference type="EMBL" id="GGG09143.1"/>
    </source>
</evidence>
<feature type="region of interest" description="Disordered" evidence="1">
    <location>
        <begin position="29"/>
        <end position="61"/>
    </location>
</feature>
<gene>
    <name evidence="3" type="ORF">GCM10010916_27490</name>
</gene>
<reference evidence="3" key="2">
    <citation type="submission" date="2020-09" db="EMBL/GenBank/DDBJ databases">
        <authorList>
            <person name="Sun Q."/>
            <person name="Zhou Y."/>
        </authorList>
    </citation>
    <scope>NUCLEOTIDE SEQUENCE</scope>
    <source>
        <strain evidence="3">CGMCC 1.12987</strain>
    </source>
</reference>
<dbReference type="RefSeq" id="WP_188531619.1">
    <property type="nucleotide sequence ID" value="NZ_BMGR01000008.1"/>
</dbReference>
<accession>A0A917D1Y1</accession>
<dbReference type="Proteomes" id="UP000644756">
    <property type="component" value="Unassembled WGS sequence"/>
</dbReference>
<dbReference type="AlphaFoldDB" id="A0A917D1Y1"/>
<sequence length="204" mass="22827">MKSSWKKSILPAALALTLISPAAAYAASTSPSARTSQDTITTSSQAVAGQVRTSDPSRGHRIHKRHDGAMMGANVHHQTYIKLLVEKYAPETMKDWEPVLAESQRLHEELRSIRSSRTKGIEHKWKDDVFSKEMKKQRKHHMEIYKQFTEAIKSEDAGKIKGALADLLVVCKQRNGHLTKILEQLKAKHTTISSGFKETDSQGV</sequence>
<feature type="signal peptide" evidence="2">
    <location>
        <begin position="1"/>
        <end position="26"/>
    </location>
</feature>
<feature type="chain" id="PRO_5037286939" evidence="2">
    <location>
        <begin position="27"/>
        <end position="204"/>
    </location>
</feature>
<proteinExistence type="predicted"/>
<evidence type="ECO:0000313" key="4">
    <source>
        <dbReference type="Proteomes" id="UP000644756"/>
    </source>
</evidence>
<comment type="caution">
    <text evidence="3">The sequence shown here is derived from an EMBL/GenBank/DDBJ whole genome shotgun (WGS) entry which is preliminary data.</text>
</comment>
<feature type="compositionally biased region" description="Polar residues" evidence="1">
    <location>
        <begin position="37"/>
        <end position="56"/>
    </location>
</feature>
<keyword evidence="2" id="KW-0732">Signal</keyword>
<dbReference type="EMBL" id="BMGR01000008">
    <property type="protein sequence ID" value="GGG09143.1"/>
    <property type="molecule type" value="Genomic_DNA"/>
</dbReference>
<evidence type="ECO:0000256" key="2">
    <source>
        <dbReference type="SAM" id="SignalP"/>
    </source>
</evidence>
<protein>
    <submittedName>
        <fullName evidence="3">Uncharacterized protein</fullName>
    </submittedName>
</protein>